<evidence type="ECO:0000313" key="3">
    <source>
        <dbReference type="Proteomes" id="UP000603141"/>
    </source>
</evidence>
<keyword evidence="1" id="KW-0472">Membrane</keyword>
<accession>A0A934S9Z3</accession>
<feature type="transmembrane region" description="Helical" evidence="1">
    <location>
        <begin position="56"/>
        <end position="76"/>
    </location>
</feature>
<evidence type="ECO:0000256" key="1">
    <source>
        <dbReference type="SAM" id="Phobius"/>
    </source>
</evidence>
<feature type="transmembrane region" description="Helical" evidence="1">
    <location>
        <begin position="82"/>
        <end position="102"/>
    </location>
</feature>
<protein>
    <submittedName>
        <fullName evidence="2">Uncharacterized protein</fullName>
    </submittedName>
</protein>
<keyword evidence="3" id="KW-1185">Reference proteome</keyword>
<name>A0A934S9Z3_9BACT</name>
<gene>
    <name evidence="2" type="ORF">JIN85_14380</name>
</gene>
<organism evidence="2 3">
    <name type="scientific">Luteolibacter pohnpeiensis</name>
    <dbReference type="NCBI Taxonomy" id="454153"/>
    <lineage>
        <taxon>Bacteria</taxon>
        <taxon>Pseudomonadati</taxon>
        <taxon>Verrucomicrobiota</taxon>
        <taxon>Verrucomicrobiia</taxon>
        <taxon>Verrucomicrobiales</taxon>
        <taxon>Verrucomicrobiaceae</taxon>
        <taxon>Luteolibacter</taxon>
    </lineage>
</organism>
<proteinExistence type="predicted"/>
<evidence type="ECO:0000313" key="2">
    <source>
        <dbReference type="EMBL" id="MBK1883606.1"/>
    </source>
</evidence>
<feature type="transmembrane region" description="Helical" evidence="1">
    <location>
        <begin position="7"/>
        <end position="27"/>
    </location>
</feature>
<dbReference type="EMBL" id="JAENIJ010000024">
    <property type="protein sequence ID" value="MBK1883606.1"/>
    <property type="molecule type" value="Genomic_DNA"/>
</dbReference>
<comment type="caution">
    <text evidence="2">The sequence shown here is derived from an EMBL/GenBank/DDBJ whole genome shotgun (WGS) entry which is preliminary data.</text>
</comment>
<dbReference type="AlphaFoldDB" id="A0A934S9Z3"/>
<keyword evidence="1" id="KW-1133">Transmembrane helix</keyword>
<sequence>MSYLQKILALTAGVIFASGWLAISGVNLPTSEYIIIAVAYAAAITATLIQKPERISWVCILVIASLLVVLTLWIAVHNPEKLISTAAWSLSFIASLVAFLRCTTKFPQSKNRNHHVE</sequence>
<keyword evidence="1" id="KW-0812">Transmembrane</keyword>
<reference evidence="2" key="1">
    <citation type="submission" date="2021-01" db="EMBL/GenBank/DDBJ databases">
        <title>Modified the classification status of verrucomicrobia.</title>
        <authorList>
            <person name="Feng X."/>
        </authorList>
    </citation>
    <scope>NUCLEOTIDE SEQUENCE</scope>
    <source>
        <strain evidence="2">KCTC 22041</strain>
    </source>
</reference>
<dbReference type="Proteomes" id="UP000603141">
    <property type="component" value="Unassembled WGS sequence"/>
</dbReference>
<feature type="transmembrane region" description="Helical" evidence="1">
    <location>
        <begin position="33"/>
        <end position="49"/>
    </location>
</feature>